<feature type="transmembrane region" description="Helical" evidence="2">
    <location>
        <begin position="710"/>
        <end position="732"/>
    </location>
</feature>
<sequence length="969" mass="107977">MGSASTRVRKALCARRSCVLLALAMETISLAFGPIKDFVIWQYPATLFKQPLTYSSELLENEFRTTIDGITVVNQRGLETIAIEFPNLRLAAELATLMGYDYNAENTALLPAVCNSVEAYLCLVDESYDELFFEQVQRDPSQPLNSYLHGKRASDPAYLSKLFLPQHARTVSVCQRLPTLEAKVRWLTTDGSLHNAWPRVTFDSVADLLLSSVKVVGALSSEDVSNVRSSKFEYPGRSYVYDDPRAKWNIFGRRALTVNVTKRVSVAVATASRTYSWRRRLLTDWYYHGVDRDKSSASEDFRAHNFSACVFRDATRAEIATHRVKRYSLAAAAEFTGCNPRTTDCSQVLDINDVRRWNGAVFNAWTEVKMPQPIYPREQLFHEVTSFEEFILAIRDVISYPLIAVDMDNSFARPTAETTQYRNYVLADIAGIEDGALPFLTETSLAMGQLEPFVGEQQAKNFYLQNFRTPRSNMAVVGRVIFARARRVLIPYLPFEPSVNQDLKSPLMPNFVSLHCAWDRGYGTSLFYTKVRNQHGECVQRLGPTIGNSELVELINDLFFVKYKDRSDEELVQAVDARLTQWETTTNTSIDLGLHQSVAAGKYPRYFLSPGLPHRITASRMIPFLFGRGPSSRHVPANAYLLNSPAGLRLVTRGFYRDVSVEGAFKMMTFVSIATSFLTALYTISVIIVPVAIAVTRAPPATLRWVDLKALFAMDLACASYSTDLLLPFNVFSGLIPVMRVLTFDDVRESSGHMVAVASTLLGSWRFAVAVLQVCSSVTPPSRHAWGLTLMVTGTFFLARAVGLGRTFETYSRSIFLTVFVFVVDVALAYPAIRWYSRRNTVIIRHSSINALVNRAQLRVSNAALVPTATASSSEAKSPPPDQPKAIVIGNARGDNSTKSALSDVIEGARPSLAHALEAAARHKCALWVNFQSHSVESLWLRMGSTTEGVVRPDAEPSRNNTFAPIEIA</sequence>
<keyword evidence="4" id="KW-1185">Reference proteome</keyword>
<keyword evidence="2" id="KW-0812">Transmembrane</keyword>
<reference evidence="3" key="1">
    <citation type="submission" date="2021-12" db="EMBL/GenBank/DDBJ databases">
        <title>Prjna785345.</title>
        <authorList>
            <person name="Rujirawat T."/>
            <person name="Krajaejun T."/>
        </authorList>
    </citation>
    <scope>NUCLEOTIDE SEQUENCE</scope>
    <source>
        <strain evidence="3">Pi057C3</strain>
    </source>
</reference>
<evidence type="ECO:0008006" key="5">
    <source>
        <dbReference type="Google" id="ProtNLM"/>
    </source>
</evidence>
<keyword evidence="2" id="KW-0472">Membrane</keyword>
<feature type="transmembrane region" description="Helical" evidence="2">
    <location>
        <begin position="752"/>
        <end position="772"/>
    </location>
</feature>
<dbReference type="EMBL" id="JAKCXM010000206">
    <property type="protein sequence ID" value="KAJ0398715.1"/>
    <property type="molecule type" value="Genomic_DNA"/>
</dbReference>
<comment type="caution">
    <text evidence="3">The sequence shown here is derived from an EMBL/GenBank/DDBJ whole genome shotgun (WGS) entry which is preliminary data.</text>
</comment>
<accession>A0AAD5LZE1</accession>
<organism evidence="3 4">
    <name type="scientific">Pythium insidiosum</name>
    <name type="common">Pythiosis disease agent</name>
    <dbReference type="NCBI Taxonomy" id="114742"/>
    <lineage>
        <taxon>Eukaryota</taxon>
        <taxon>Sar</taxon>
        <taxon>Stramenopiles</taxon>
        <taxon>Oomycota</taxon>
        <taxon>Peronosporomycetes</taxon>
        <taxon>Pythiales</taxon>
        <taxon>Pythiaceae</taxon>
        <taxon>Pythium</taxon>
    </lineage>
</organism>
<evidence type="ECO:0000313" key="4">
    <source>
        <dbReference type="Proteomes" id="UP001209570"/>
    </source>
</evidence>
<evidence type="ECO:0000313" key="3">
    <source>
        <dbReference type="EMBL" id="KAJ0398715.1"/>
    </source>
</evidence>
<name>A0AAD5LZE1_PYTIN</name>
<feature type="transmembrane region" description="Helical" evidence="2">
    <location>
        <begin position="815"/>
        <end position="836"/>
    </location>
</feature>
<proteinExistence type="predicted"/>
<gene>
    <name evidence="3" type="ORF">P43SY_004132</name>
</gene>
<evidence type="ECO:0000256" key="1">
    <source>
        <dbReference type="SAM" id="MobiDB-lite"/>
    </source>
</evidence>
<feature type="transmembrane region" description="Helical" evidence="2">
    <location>
        <begin position="677"/>
        <end position="698"/>
    </location>
</feature>
<evidence type="ECO:0000256" key="2">
    <source>
        <dbReference type="SAM" id="Phobius"/>
    </source>
</evidence>
<keyword evidence="2" id="KW-1133">Transmembrane helix</keyword>
<feature type="region of interest" description="Disordered" evidence="1">
    <location>
        <begin position="870"/>
        <end position="894"/>
    </location>
</feature>
<feature type="transmembrane region" description="Helical" evidence="2">
    <location>
        <begin position="784"/>
        <end position="803"/>
    </location>
</feature>
<dbReference type="Proteomes" id="UP001209570">
    <property type="component" value="Unassembled WGS sequence"/>
</dbReference>
<protein>
    <recommendedName>
        <fullName evidence="5">Transmembrane protein</fullName>
    </recommendedName>
</protein>
<dbReference type="AlphaFoldDB" id="A0AAD5LZE1"/>